<protein>
    <submittedName>
        <fullName evidence="4">F-box/kelch-repeat protein At1g74510</fullName>
    </submittedName>
</protein>
<dbReference type="SMART" id="SM00612">
    <property type="entry name" value="Kelch"/>
    <property type="match status" value="1"/>
</dbReference>
<reference evidence="3" key="1">
    <citation type="journal article" date="2019" name="Database">
        <title>The radish genome database (RadishGD): an integrated information resource for radish genomics.</title>
        <authorList>
            <person name="Yu H.J."/>
            <person name="Baek S."/>
            <person name="Lee Y.J."/>
            <person name="Cho A."/>
            <person name="Mun J.H."/>
        </authorList>
    </citation>
    <scope>NUCLEOTIDE SEQUENCE [LARGE SCALE GENOMIC DNA]</scope>
    <source>
        <strain evidence="3">cv. WK10039</strain>
    </source>
</reference>
<dbReference type="GO" id="GO:0005634">
    <property type="term" value="C:nucleus"/>
    <property type="evidence" value="ECO:0007669"/>
    <property type="project" value="UniProtKB-ARBA"/>
</dbReference>
<reference evidence="4" key="2">
    <citation type="submission" date="2025-08" db="UniProtKB">
        <authorList>
            <consortium name="RefSeq"/>
        </authorList>
    </citation>
    <scope>IDENTIFICATION</scope>
    <source>
        <tissue evidence="4">Leaf</tissue>
    </source>
</reference>
<evidence type="ECO:0000256" key="2">
    <source>
        <dbReference type="ARBA" id="ARBA00022737"/>
    </source>
</evidence>
<keyword evidence="3" id="KW-1185">Reference proteome</keyword>
<dbReference type="InterPro" id="IPR006652">
    <property type="entry name" value="Kelch_1"/>
</dbReference>
<dbReference type="Proteomes" id="UP000504610">
    <property type="component" value="Chromosome 6"/>
</dbReference>
<dbReference type="OrthoDB" id="45365at2759"/>
<proteinExistence type="predicted"/>
<evidence type="ECO:0000256" key="1">
    <source>
        <dbReference type="ARBA" id="ARBA00022441"/>
    </source>
</evidence>
<dbReference type="SUPFAM" id="SSF117281">
    <property type="entry name" value="Kelch motif"/>
    <property type="match status" value="1"/>
</dbReference>
<organism evidence="3 4">
    <name type="scientific">Raphanus sativus</name>
    <name type="common">Radish</name>
    <name type="synonym">Raphanus raphanistrum var. sativus</name>
    <dbReference type="NCBI Taxonomy" id="3726"/>
    <lineage>
        <taxon>Eukaryota</taxon>
        <taxon>Viridiplantae</taxon>
        <taxon>Streptophyta</taxon>
        <taxon>Embryophyta</taxon>
        <taxon>Tracheophyta</taxon>
        <taxon>Spermatophyta</taxon>
        <taxon>Magnoliopsida</taxon>
        <taxon>eudicotyledons</taxon>
        <taxon>Gunneridae</taxon>
        <taxon>Pentapetalae</taxon>
        <taxon>rosids</taxon>
        <taxon>malvids</taxon>
        <taxon>Brassicales</taxon>
        <taxon>Brassicaceae</taxon>
        <taxon>Brassiceae</taxon>
        <taxon>Raphanus</taxon>
    </lineage>
</organism>
<evidence type="ECO:0000313" key="3">
    <source>
        <dbReference type="Proteomes" id="UP000504610"/>
    </source>
</evidence>
<keyword evidence="2" id="KW-0677">Repeat</keyword>
<sequence length="279" mass="31442">MPELPYLLRPPGGLPAREIMCVGSELLTCAESPVDTMHKFQALTGKWSLVAGMTTQPAYGHAWAVHEDKIFAAGGCDADKKSLPSAHVYDSETGLWNPIPPMTHARMCCKGAFIDGKFYVVGGKLSYYDELQTPIAEVYDPISKTWSMIQDFLTEEMATNSYAITVVNKEMYHANPSSGEFGIVHKYSPRSGEWLFMGCFPWESLPKSQAYHMAAYRPVRDQPFEHLVLMLWRLEKSELKMYVDVYASAPEPMLNWKLLTSESRDFGRFSQRLAGVIGY</sequence>
<dbReference type="InterPro" id="IPR015915">
    <property type="entry name" value="Kelch-typ_b-propeller"/>
</dbReference>
<dbReference type="Pfam" id="PF01344">
    <property type="entry name" value="Kelch_1"/>
    <property type="match status" value="2"/>
</dbReference>
<dbReference type="RefSeq" id="XP_018436580.2">
    <property type="nucleotide sequence ID" value="XM_018581078.2"/>
</dbReference>
<dbReference type="InterPro" id="IPR052439">
    <property type="entry name" value="F-box/Kelch-repeat"/>
</dbReference>
<dbReference type="Gene3D" id="2.120.10.80">
    <property type="entry name" value="Kelch-type beta propeller"/>
    <property type="match status" value="1"/>
</dbReference>
<dbReference type="PANTHER" id="PTHR46122:SF1">
    <property type="entry name" value="F-BOX DOMAIN-CONTAINING PROTEIN"/>
    <property type="match status" value="1"/>
</dbReference>
<evidence type="ECO:0000313" key="4">
    <source>
        <dbReference type="RefSeq" id="XP_018436580.2"/>
    </source>
</evidence>
<dbReference type="PANTHER" id="PTHR46122">
    <property type="entry name" value="GALACTOSE OXIDASE/KELCH REPEAT PROTEIN-RELATED"/>
    <property type="match status" value="1"/>
</dbReference>
<keyword evidence="1" id="KW-0880">Kelch repeat</keyword>
<dbReference type="GeneID" id="108808969"/>
<accession>A0A6J0JLP6</accession>
<gene>
    <name evidence="4" type="primary">LOC108808969</name>
</gene>
<dbReference type="AlphaFoldDB" id="A0A6J0JLP6"/>
<dbReference type="KEGG" id="rsz:108808969"/>
<name>A0A6J0JLP6_RAPSA</name>